<feature type="region of interest" description="Disordered" evidence="1">
    <location>
        <begin position="1"/>
        <end position="25"/>
    </location>
</feature>
<proteinExistence type="predicted"/>
<reference evidence="2 3" key="1">
    <citation type="journal article" date="2019" name="Sci. Data">
        <title>Hybrid genome assembly and annotation of Danionella translucida.</title>
        <authorList>
            <person name="Kadobianskyi M."/>
            <person name="Schulze L."/>
            <person name="Schuelke M."/>
            <person name="Judkewitz B."/>
        </authorList>
    </citation>
    <scope>NUCLEOTIDE SEQUENCE [LARGE SCALE GENOMIC DNA]</scope>
    <source>
        <strain evidence="2 3">Bolton</strain>
    </source>
</reference>
<name>A0A553P5M3_9TELE</name>
<comment type="caution">
    <text evidence="2">The sequence shown here is derived from an EMBL/GenBank/DDBJ whole genome shotgun (WGS) entry which is preliminary data.</text>
</comment>
<evidence type="ECO:0000313" key="2">
    <source>
        <dbReference type="EMBL" id="TRY72940.1"/>
    </source>
</evidence>
<accession>A0A553P5M3</accession>
<dbReference type="AlphaFoldDB" id="A0A553P5M3"/>
<dbReference type="EMBL" id="SRMA01026735">
    <property type="protein sequence ID" value="TRY72940.1"/>
    <property type="molecule type" value="Genomic_DNA"/>
</dbReference>
<organism evidence="2 3">
    <name type="scientific">Danionella cerebrum</name>
    <dbReference type="NCBI Taxonomy" id="2873325"/>
    <lineage>
        <taxon>Eukaryota</taxon>
        <taxon>Metazoa</taxon>
        <taxon>Chordata</taxon>
        <taxon>Craniata</taxon>
        <taxon>Vertebrata</taxon>
        <taxon>Euteleostomi</taxon>
        <taxon>Actinopterygii</taxon>
        <taxon>Neopterygii</taxon>
        <taxon>Teleostei</taxon>
        <taxon>Ostariophysi</taxon>
        <taxon>Cypriniformes</taxon>
        <taxon>Danionidae</taxon>
        <taxon>Danioninae</taxon>
        <taxon>Danionella</taxon>
    </lineage>
</organism>
<evidence type="ECO:0000256" key="1">
    <source>
        <dbReference type="SAM" id="MobiDB-lite"/>
    </source>
</evidence>
<keyword evidence="3" id="KW-1185">Reference proteome</keyword>
<evidence type="ECO:0000313" key="3">
    <source>
        <dbReference type="Proteomes" id="UP000316079"/>
    </source>
</evidence>
<sequence length="75" mass="8232">MKSSQVKRSKASRQGQRVSTCGAASESIPELRKTFLDGFVARKLHFRGANLFFGKKKLAEALDAWPVPNHQGGCV</sequence>
<gene>
    <name evidence="2" type="ORF">DNTS_020219</name>
</gene>
<dbReference type="Proteomes" id="UP000316079">
    <property type="component" value="Unassembled WGS sequence"/>
</dbReference>
<feature type="compositionally biased region" description="Basic residues" evidence="1">
    <location>
        <begin position="1"/>
        <end position="11"/>
    </location>
</feature>
<protein>
    <submittedName>
        <fullName evidence="2">Uncharacterized protein</fullName>
    </submittedName>
</protein>